<reference evidence="1" key="2">
    <citation type="submission" date="2023-05" db="EMBL/GenBank/DDBJ databases">
        <authorList>
            <person name="Fouks B."/>
        </authorList>
    </citation>
    <scope>NUCLEOTIDE SEQUENCE</scope>
    <source>
        <strain evidence="1">Stay&amp;Tobe</strain>
        <tissue evidence="1">Testes</tissue>
    </source>
</reference>
<name>A0AAD7ZST1_DIPPU</name>
<sequence>KAHRKRFTPFLRRACDSKILSPAHILTSHPRTASVNDEHANVFIKISGLQVSYDIILQHLSRSGYYSAYSEKHLIFLTLLDENLMSLPLGFNNAHVYYVFCVPAWCVS</sequence>
<gene>
    <name evidence="1" type="ORF">L9F63_020151</name>
</gene>
<organism evidence="1 2">
    <name type="scientific">Diploptera punctata</name>
    <name type="common">Pacific beetle cockroach</name>
    <dbReference type="NCBI Taxonomy" id="6984"/>
    <lineage>
        <taxon>Eukaryota</taxon>
        <taxon>Metazoa</taxon>
        <taxon>Ecdysozoa</taxon>
        <taxon>Arthropoda</taxon>
        <taxon>Hexapoda</taxon>
        <taxon>Insecta</taxon>
        <taxon>Pterygota</taxon>
        <taxon>Neoptera</taxon>
        <taxon>Polyneoptera</taxon>
        <taxon>Dictyoptera</taxon>
        <taxon>Blattodea</taxon>
        <taxon>Blaberoidea</taxon>
        <taxon>Blaberidae</taxon>
        <taxon>Diplopterinae</taxon>
        <taxon>Diploptera</taxon>
    </lineage>
</organism>
<accession>A0AAD7ZST1</accession>
<feature type="non-terminal residue" evidence="1">
    <location>
        <position position="108"/>
    </location>
</feature>
<dbReference type="AlphaFoldDB" id="A0AAD7ZST1"/>
<comment type="caution">
    <text evidence="1">The sequence shown here is derived from an EMBL/GenBank/DDBJ whole genome shotgun (WGS) entry which is preliminary data.</text>
</comment>
<evidence type="ECO:0000313" key="1">
    <source>
        <dbReference type="EMBL" id="KAJ9586204.1"/>
    </source>
</evidence>
<dbReference type="Proteomes" id="UP001233999">
    <property type="component" value="Unassembled WGS sequence"/>
</dbReference>
<proteinExistence type="predicted"/>
<keyword evidence="2" id="KW-1185">Reference proteome</keyword>
<evidence type="ECO:0000313" key="2">
    <source>
        <dbReference type="Proteomes" id="UP001233999"/>
    </source>
</evidence>
<feature type="non-terminal residue" evidence="1">
    <location>
        <position position="1"/>
    </location>
</feature>
<dbReference type="EMBL" id="JASPKZ010007185">
    <property type="protein sequence ID" value="KAJ9586204.1"/>
    <property type="molecule type" value="Genomic_DNA"/>
</dbReference>
<reference evidence="1" key="1">
    <citation type="journal article" date="2023" name="IScience">
        <title>Live-bearing cockroach genome reveals convergent evolutionary mechanisms linked to viviparity in insects and beyond.</title>
        <authorList>
            <person name="Fouks B."/>
            <person name="Harrison M.C."/>
            <person name="Mikhailova A.A."/>
            <person name="Marchal E."/>
            <person name="English S."/>
            <person name="Carruthers M."/>
            <person name="Jennings E.C."/>
            <person name="Chiamaka E.L."/>
            <person name="Frigard R.A."/>
            <person name="Pippel M."/>
            <person name="Attardo G.M."/>
            <person name="Benoit J.B."/>
            <person name="Bornberg-Bauer E."/>
            <person name="Tobe S.S."/>
        </authorList>
    </citation>
    <scope>NUCLEOTIDE SEQUENCE</scope>
    <source>
        <strain evidence="1">Stay&amp;Tobe</strain>
    </source>
</reference>
<protein>
    <submittedName>
        <fullName evidence="1">Uncharacterized protein</fullName>
    </submittedName>
</protein>